<keyword evidence="16" id="KW-1185">Reference proteome</keyword>
<dbReference type="InterPro" id="IPR007110">
    <property type="entry name" value="Ig-like_dom"/>
</dbReference>
<dbReference type="Pfam" id="PF21146">
    <property type="entry name" value="ICAM1_3_5_D2"/>
    <property type="match status" value="1"/>
</dbReference>
<evidence type="ECO:0000259" key="14">
    <source>
        <dbReference type="PROSITE" id="PS50835"/>
    </source>
</evidence>
<dbReference type="PANTHER" id="PTHR13771">
    <property type="entry name" value="INTERCELLULAR ADHESION MOLECULE"/>
    <property type="match status" value="1"/>
</dbReference>
<feature type="signal peptide" evidence="13">
    <location>
        <begin position="1"/>
        <end position="18"/>
    </location>
</feature>
<evidence type="ECO:0000256" key="2">
    <source>
        <dbReference type="ARBA" id="ARBA00005925"/>
    </source>
</evidence>
<organism evidence="15 16">
    <name type="scientific">Crotalus adamanteus</name>
    <name type="common">Eastern diamondback rattlesnake</name>
    <dbReference type="NCBI Taxonomy" id="8729"/>
    <lineage>
        <taxon>Eukaryota</taxon>
        <taxon>Metazoa</taxon>
        <taxon>Chordata</taxon>
        <taxon>Craniata</taxon>
        <taxon>Vertebrata</taxon>
        <taxon>Euteleostomi</taxon>
        <taxon>Lepidosauria</taxon>
        <taxon>Squamata</taxon>
        <taxon>Bifurcata</taxon>
        <taxon>Unidentata</taxon>
        <taxon>Episquamata</taxon>
        <taxon>Toxicofera</taxon>
        <taxon>Serpentes</taxon>
        <taxon>Colubroidea</taxon>
        <taxon>Viperidae</taxon>
        <taxon>Crotalinae</taxon>
        <taxon>Crotalus</taxon>
    </lineage>
</organism>
<feature type="domain" description="Ig-like" evidence="14">
    <location>
        <begin position="400"/>
        <end position="476"/>
    </location>
</feature>
<comment type="similarity">
    <text evidence="2">Belongs to the immunoglobulin superfamily. ICAM family.</text>
</comment>
<evidence type="ECO:0000256" key="4">
    <source>
        <dbReference type="ARBA" id="ARBA00022729"/>
    </source>
</evidence>
<dbReference type="InterPro" id="IPR047012">
    <property type="entry name" value="ICAM_VCAM"/>
</dbReference>
<keyword evidence="8 12" id="KW-0472">Membrane</keyword>
<keyword evidence="6" id="KW-0130">Cell adhesion</keyword>
<dbReference type="FunFam" id="2.60.40.10:FF:000641">
    <property type="entry name" value="Intercellular adhesion molecule 1"/>
    <property type="match status" value="1"/>
</dbReference>
<reference evidence="15 16" key="1">
    <citation type="journal article" date="2024" name="Proc. Natl. Acad. Sci. U.S.A.">
        <title>The genetic regulatory architecture and epigenomic basis for age-related changes in rattlesnake venom.</title>
        <authorList>
            <person name="Hogan M.P."/>
            <person name="Holding M.L."/>
            <person name="Nystrom G.S."/>
            <person name="Colston T.J."/>
            <person name="Bartlett D.A."/>
            <person name="Mason A.J."/>
            <person name="Ellsworth S.A."/>
            <person name="Rautsaw R.M."/>
            <person name="Lawrence K.C."/>
            <person name="Strickland J.L."/>
            <person name="He B."/>
            <person name="Fraser P."/>
            <person name="Margres M.J."/>
            <person name="Gilbert D.M."/>
            <person name="Gibbs H.L."/>
            <person name="Parkinson C.L."/>
            <person name="Rokyta D.R."/>
        </authorList>
    </citation>
    <scope>NUCLEOTIDE SEQUENCE [LARGE SCALE GENOMIC DNA]</scope>
    <source>
        <strain evidence="15">DRR0105</strain>
    </source>
</reference>
<dbReference type="FunFam" id="2.60.40.10:FF:000338">
    <property type="entry name" value="intercellular adhesion molecule 5"/>
    <property type="match status" value="2"/>
</dbReference>
<evidence type="ECO:0000313" key="16">
    <source>
        <dbReference type="Proteomes" id="UP001474421"/>
    </source>
</evidence>
<dbReference type="Pfam" id="PF13895">
    <property type="entry name" value="Ig_2"/>
    <property type="match status" value="1"/>
</dbReference>
<keyword evidence="4 13" id="KW-0732">Signal</keyword>
<evidence type="ECO:0000256" key="7">
    <source>
        <dbReference type="ARBA" id="ARBA00022989"/>
    </source>
</evidence>
<keyword evidence="11" id="KW-0393">Immunoglobulin domain</keyword>
<protein>
    <submittedName>
        <fullName evidence="15">Intercellular adhesion molecule 5-like</fullName>
    </submittedName>
</protein>
<dbReference type="GO" id="GO:0005886">
    <property type="term" value="C:plasma membrane"/>
    <property type="evidence" value="ECO:0007669"/>
    <property type="project" value="TreeGrafter"/>
</dbReference>
<feature type="chain" id="PRO_5043855828" evidence="13">
    <location>
        <begin position="19"/>
        <end position="918"/>
    </location>
</feature>
<evidence type="ECO:0000256" key="10">
    <source>
        <dbReference type="ARBA" id="ARBA00023180"/>
    </source>
</evidence>
<dbReference type="InterPro" id="IPR048679">
    <property type="entry name" value="ICAM1_3_5_D2"/>
</dbReference>
<gene>
    <name evidence="15" type="ORF">NXF25_006447</name>
</gene>
<proteinExistence type="inferred from homology"/>
<keyword evidence="5" id="KW-0677">Repeat</keyword>
<dbReference type="Pfam" id="PF03921">
    <property type="entry name" value="ICAM_N"/>
    <property type="match status" value="2"/>
</dbReference>
<evidence type="ECO:0000256" key="3">
    <source>
        <dbReference type="ARBA" id="ARBA00022692"/>
    </source>
</evidence>
<dbReference type="Gene3D" id="2.60.40.10">
    <property type="entry name" value="Immunoglobulins"/>
    <property type="match status" value="8"/>
</dbReference>
<dbReference type="GO" id="GO:0098609">
    <property type="term" value="P:cell-cell adhesion"/>
    <property type="evidence" value="ECO:0007669"/>
    <property type="project" value="InterPro"/>
</dbReference>
<keyword evidence="10" id="KW-0325">Glycoprotein</keyword>
<evidence type="ECO:0000256" key="5">
    <source>
        <dbReference type="ARBA" id="ARBA00022737"/>
    </source>
</evidence>
<evidence type="ECO:0000256" key="11">
    <source>
        <dbReference type="ARBA" id="ARBA00023319"/>
    </source>
</evidence>
<feature type="transmembrane region" description="Helical" evidence="12">
    <location>
        <begin position="886"/>
        <end position="916"/>
    </location>
</feature>
<dbReference type="GO" id="GO:0005178">
    <property type="term" value="F:integrin binding"/>
    <property type="evidence" value="ECO:0007669"/>
    <property type="project" value="InterPro"/>
</dbReference>
<evidence type="ECO:0000256" key="9">
    <source>
        <dbReference type="ARBA" id="ARBA00023157"/>
    </source>
</evidence>
<keyword evidence="3 12" id="KW-0812">Transmembrane</keyword>
<keyword evidence="9" id="KW-1015">Disulfide bond</keyword>
<evidence type="ECO:0000256" key="6">
    <source>
        <dbReference type="ARBA" id="ARBA00022889"/>
    </source>
</evidence>
<evidence type="ECO:0000313" key="15">
    <source>
        <dbReference type="EMBL" id="KAK9407673.1"/>
    </source>
</evidence>
<dbReference type="PRINTS" id="PR01472">
    <property type="entry name" value="ICAMVCAM1"/>
</dbReference>
<evidence type="ECO:0000256" key="8">
    <source>
        <dbReference type="ARBA" id="ARBA00023136"/>
    </source>
</evidence>
<evidence type="ECO:0000256" key="13">
    <source>
        <dbReference type="SAM" id="SignalP"/>
    </source>
</evidence>
<dbReference type="PANTHER" id="PTHR13771:SF9">
    <property type="entry name" value="INTERCELLULAR ADHESION MOLECULE 5"/>
    <property type="match status" value="1"/>
</dbReference>
<dbReference type="PROSITE" id="PS50835">
    <property type="entry name" value="IG_LIKE"/>
    <property type="match status" value="1"/>
</dbReference>
<dbReference type="SUPFAM" id="SSF48726">
    <property type="entry name" value="Immunoglobulin"/>
    <property type="match status" value="7"/>
</dbReference>
<dbReference type="InterPro" id="IPR013768">
    <property type="entry name" value="ICAM_N"/>
</dbReference>
<sequence>MQKFIFFFAVGAWAVTQGIVEEEYVEIWPPNPVVEFGGSLDLNCTSTCENIGIESPYTKAPIENGSNWKSFRLTNVNYWAASPLCYADCKTGQKKSPKTNIIIYKPPDHIKLDTVPKMEVGKMYNLTCRVSGVAPIRNLTVTLLKGEEELLVKTFEDHSDPKADDVVVNHNITAQQNDHHKTVTCQTSLDLNPSGPLVKNTSHNITLESFDFADVPLLHAGLFLEAGTMMKVTCDTPKISPADEAIFDLWFAGKSLTFNTTVMGGLASAQAVIVSSSVGEQELICKVSLGPVTKNVTKMVNVFALPKLILQIGRSVAVVNQTVNITCSADGSASPGFKMQIMDAAKILASGNIEEHFLQHAVIAQQEDNGREFICQVILIIEGHTKERNISQNLTVFYGPQINDSNCPHALTWKEGSTTSFACSALGNPTPTVQCWKDGRPYNIGEPQLVQREHGGIYHCNATNQYGFDVRDVTIRVESYQPNSFAIIMGILALAVSPPTKMVSQPHYSGLWPKFSHPVENSTKKQGGKHRQQPKQFPLQWIVLFVLQSTSTTSASMEVKTWKLFTAFLCCIGFLLALSRAQQKDPAVPLRKAVKFGGFFVLNCTSSSSNSSCDIQERSSQKYDYRDAGPNWKAFTFIVVYWSLRASCVVTCNNEPRSWETIVTVYQPPEKIELYPVPEMEVGKLYNLTCQVFGVAPIRNLTVTLLKGEEQLLVKTFENYAHPEAGTVVVNHSIIAQKDDYSKTVTCQTSLDLRPRGPLLKNTSYSISLWTFDAIAGALEVMTLELQKPSPGQNWAYNLICHIIRVDPCLSLVVTFFKGSKRLGTPSFTNCTWVEIENYTVTLPVTLHPEDHGQNAYCHAAVHFGLHEPVYRTKSSEVSLKTAESYLAIVVAVTAVAALLICVLVVFLIFVIRLWIHQ</sequence>
<dbReference type="Proteomes" id="UP001474421">
    <property type="component" value="Unassembled WGS sequence"/>
</dbReference>
<dbReference type="InterPro" id="IPR036179">
    <property type="entry name" value="Ig-like_dom_sf"/>
</dbReference>
<evidence type="ECO:0000256" key="1">
    <source>
        <dbReference type="ARBA" id="ARBA00004479"/>
    </source>
</evidence>
<dbReference type="InterPro" id="IPR003987">
    <property type="entry name" value="ICAM_VCAM_N"/>
</dbReference>
<name>A0AAW1C1U2_CROAD</name>
<evidence type="ECO:0000256" key="12">
    <source>
        <dbReference type="SAM" id="Phobius"/>
    </source>
</evidence>
<comment type="subcellular location">
    <subcellularLocation>
        <location evidence="1">Membrane</location>
        <topology evidence="1">Single-pass type I membrane protein</topology>
    </subcellularLocation>
</comment>
<accession>A0AAW1C1U2</accession>
<dbReference type="InterPro" id="IPR013783">
    <property type="entry name" value="Ig-like_fold"/>
</dbReference>
<comment type="caution">
    <text evidence="15">The sequence shown here is derived from an EMBL/GenBank/DDBJ whole genome shotgun (WGS) entry which is preliminary data.</text>
</comment>
<dbReference type="EMBL" id="JAOTOJ010000002">
    <property type="protein sequence ID" value="KAK9407673.1"/>
    <property type="molecule type" value="Genomic_DNA"/>
</dbReference>
<dbReference type="AlphaFoldDB" id="A0AAW1C1U2"/>
<keyword evidence="7 12" id="KW-1133">Transmembrane helix</keyword>